<reference evidence="2" key="1">
    <citation type="submission" date="2021-07" db="EMBL/GenBank/DDBJ databases">
        <authorList>
            <person name="Durling M."/>
        </authorList>
    </citation>
    <scope>NUCLEOTIDE SEQUENCE</scope>
</reference>
<dbReference type="OrthoDB" id="3466524at2759"/>
<accession>A0A9N9LVK4</accession>
<evidence type="ECO:0000256" key="1">
    <source>
        <dbReference type="SAM" id="SignalP"/>
    </source>
</evidence>
<keyword evidence="3" id="KW-1185">Reference proteome</keyword>
<dbReference type="Proteomes" id="UP000701801">
    <property type="component" value="Unassembled WGS sequence"/>
</dbReference>
<sequence>MKLLSMLLSLIGLITLAVAGPPFAEGLTVRDGADDLPYPLVPAQWTVNLDGQNHTFNGTVQSVHAQLNALRPDWRSIVAADTAPLKLKPRNKDHIICCDHTNWHWLYAAVYNILEAYDELDSLGQTECGVQARSCIQIACWGNDGVVLCNDNWYYIQPQARYLATYILNIRNVCTQHPPGADWFGIMCGQERIPDARQVLSSFLSLFLRFYKGAWGIFSGVYWGTRQIDHGFIVVWVIWRMHLGLNEC</sequence>
<keyword evidence="1" id="KW-0732">Signal</keyword>
<protein>
    <submittedName>
        <fullName evidence="2">Uncharacterized protein</fullName>
    </submittedName>
</protein>
<feature type="signal peptide" evidence="1">
    <location>
        <begin position="1"/>
        <end position="19"/>
    </location>
</feature>
<evidence type="ECO:0000313" key="3">
    <source>
        <dbReference type="Proteomes" id="UP000701801"/>
    </source>
</evidence>
<proteinExistence type="predicted"/>
<dbReference type="EMBL" id="CAJVRM010000405">
    <property type="protein sequence ID" value="CAG8980658.1"/>
    <property type="molecule type" value="Genomic_DNA"/>
</dbReference>
<evidence type="ECO:0000313" key="2">
    <source>
        <dbReference type="EMBL" id="CAG8980658.1"/>
    </source>
</evidence>
<organism evidence="2 3">
    <name type="scientific">Hymenoscyphus albidus</name>
    <dbReference type="NCBI Taxonomy" id="595503"/>
    <lineage>
        <taxon>Eukaryota</taxon>
        <taxon>Fungi</taxon>
        <taxon>Dikarya</taxon>
        <taxon>Ascomycota</taxon>
        <taxon>Pezizomycotina</taxon>
        <taxon>Leotiomycetes</taxon>
        <taxon>Helotiales</taxon>
        <taxon>Helotiaceae</taxon>
        <taxon>Hymenoscyphus</taxon>
    </lineage>
</organism>
<name>A0A9N9LVK4_9HELO</name>
<gene>
    <name evidence="2" type="ORF">HYALB_00012986</name>
</gene>
<comment type="caution">
    <text evidence="2">The sequence shown here is derived from an EMBL/GenBank/DDBJ whole genome shotgun (WGS) entry which is preliminary data.</text>
</comment>
<dbReference type="AlphaFoldDB" id="A0A9N9LVK4"/>
<feature type="chain" id="PRO_5040207153" evidence="1">
    <location>
        <begin position="20"/>
        <end position="248"/>
    </location>
</feature>